<reference evidence="1 2" key="1">
    <citation type="submission" date="2024-08" db="EMBL/GenBank/DDBJ databases">
        <authorList>
            <person name="Lu H."/>
        </authorList>
    </citation>
    <scope>NUCLEOTIDE SEQUENCE [LARGE SCALE GENOMIC DNA]</scope>
    <source>
        <strain evidence="1 2">LYH14W</strain>
    </source>
</reference>
<keyword evidence="2" id="KW-1185">Reference proteome</keyword>
<sequence length="204" mass="22676">MSTPPMIRNSPNPSGFNTALELPFQLRLDDFKAAVQDVYDFFFDVNSALLAKGLDRLDDTLRPAIMSGVLSDMLTASLAKHSRVLTVNTYFNGHPDLVVRGHYANNAVKAGDQGVEIKTTRKAGGAVDTHGARDQWMCVFVYAVDNETEPARARRPMTFTEIYLGQVGLDDFRRNARGELGTRTATLHAQGIAKLRRSWIYRQG</sequence>
<evidence type="ECO:0008006" key="3">
    <source>
        <dbReference type="Google" id="ProtNLM"/>
    </source>
</evidence>
<protein>
    <recommendedName>
        <fullName evidence="3">Restriction endonuclease</fullName>
    </recommendedName>
</protein>
<dbReference type="Proteomes" id="UP001606210">
    <property type="component" value="Unassembled WGS sequence"/>
</dbReference>
<organism evidence="1 2">
    <name type="scientific">Pelomonas parva</name>
    <dbReference type="NCBI Taxonomy" id="3299032"/>
    <lineage>
        <taxon>Bacteria</taxon>
        <taxon>Pseudomonadati</taxon>
        <taxon>Pseudomonadota</taxon>
        <taxon>Betaproteobacteria</taxon>
        <taxon>Burkholderiales</taxon>
        <taxon>Sphaerotilaceae</taxon>
        <taxon>Roseateles</taxon>
    </lineage>
</organism>
<evidence type="ECO:0000313" key="2">
    <source>
        <dbReference type="Proteomes" id="UP001606210"/>
    </source>
</evidence>
<proteinExistence type="predicted"/>
<evidence type="ECO:0000313" key="1">
    <source>
        <dbReference type="EMBL" id="MFG6432714.1"/>
    </source>
</evidence>
<dbReference type="RefSeq" id="WP_394482800.1">
    <property type="nucleotide sequence ID" value="NZ_JBIGHV010000009.1"/>
</dbReference>
<comment type="caution">
    <text evidence="1">The sequence shown here is derived from an EMBL/GenBank/DDBJ whole genome shotgun (WGS) entry which is preliminary data.</text>
</comment>
<gene>
    <name evidence="1" type="ORF">ACG00Y_22550</name>
</gene>
<accession>A0ABW7F9D8</accession>
<name>A0ABW7F9D8_9BURK</name>
<dbReference type="EMBL" id="JBIGHV010000009">
    <property type="protein sequence ID" value="MFG6432714.1"/>
    <property type="molecule type" value="Genomic_DNA"/>
</dbReference>